<proteinExistence type="inferred from homology"/>
<accession>A0ABU7GD01</accession>
<evidence type="ECO:0000256" key="13">
    <source>
        <dbReference type="SAM" id="Phobius"/>
    </source>
</evidence>
<evidence type="ECO:0000313" key="15">
    <source>
        <dbReference type="Proteomes" id="UP001343492"/>
    </source>
</evidence>
<keyword evidence="10 13" id="KW-1133">Transmembrane helix</keyword>
<evidence type="ECO:0000256" key="6">
    <source>
        <dbReference type="ARBA" id="ARBA00022475"/>
    </source>
</evidence>
<keyword evidence="6" id="KW-1003">Cell membrane</keyword>
<evidence type="ECO:0000256" key="4">
    <source>
        <dbReference type="ARBA" id="ARBA00011471"/>
    </source>
</evidence>
<evidence type="ECO:0000256" key="10">
    <source>
        <dbReference type="ARBA" id="ARBA00022989"/>
    </source>
</evidence>
<evidence type="ECO:0000256" key="11">
    <source>
        <dbReference type="ARBA" id="ARBA00023136"/>
    </source>
</evidence>
<organism evidence="14 15">
    <name type="scientific">Altererythrobacter litoralis</name>
    <dbReference type="NCBI Taxonomy" id="3113904"/>
    <lineage>
        <taxon>Bacteria</taxon>
        <taxon>Pseudomonadati</taxon>
        <taxon>Pseudomonadota</taxon>
        <taxon>Alphaproteobacteria</taxon>
        <taxon>Sphingomonadales</taxon>
        <taxon>Erythrobacteraceae</taxon>
        <taxon>Altererythrobacter</taxon>
    </lineage>
</organism>
<evidence type="ECO:0000256" key="3">
    <source>
        <dbReference type="ARBA" id="ARBA00005811"/>
    </source>
</evidence>
<reference evidence="14 15" key="1">
    <citation type="submission" date="2024-01" db="EMBL/GenBank/DDBJ databases">
        <title>The genome sequence of Erythrobacteraceae sp. strain 1XM1-14.</title>
        <authorList>
            <person name="Liu Y."/>
        </authorList>
    </citation>
    <scope>NUCLEOTIDE SEQUENCE [LARGE SCALE GENOMIC DNA]</scope>
    <source>
        <strain evidence="14 15">1XM1-14</strain>
    </source>
</reference>
<dbReference type="Proteomes" id="UP001343492">
    <property type="component" value="Unassembled WGS sequence"/>
</dbReference>
<dbReference type="PANTHER" id="PTHR30558">
    <property type="entry name" value="EXBD MEMBRANE COMPONENT OF PMF-DRIVEN MACROMOLECULE IMPORT SYSTEM"/>
    <property type="match status" value="1"/>
</dbReference>
<dbReference type="Gene3D" id="3.30.420.270">
    <property type="match status" value="1"/>
</dbReference>
<keyword evidence="11 13" id="KW-0472">Membrane</keyword>
<comment type="caution">
    <text evidence="14">The sequence shown here is derived from an EMBL/GenBank/DDBJ whole genome shotgun (WGS) entry which is preliminary data.</text>
</comment>
<sequence length="125" mass="13550">MNVTPFIDVLLVLLIMLIMAVPMATHVTEIDLPSGPGPFIPNDIENTVAIDAADQLYWNGNAVNRDDLSRMVQAATALPREPLLRFEPTGSASYDASAKTIALIKDSGATRFAFVGNHLHKDFGK</sequence>
<evidence type="ECO:0000313" key="14">
    <source>
        <dbReference type="EMBL" id="MEE1876640.1"/>
    </source>
</evidence>
<evidence type="ECO:0000256" key="12">
    <source>
        <dbReference type="RuleBase" id="RU003879"/>
    </source>
</evidence>
<comment type="similarity">
    <text evidence="3 12">Belongs to the ExbD/TolR family.</text>
</comment>
<evidence type="ECO:0000256" key="9">
    <source>
        <dbReference type="ARBA" id="ARBA00022927"/>
    </source>
</evidence>
<evidence type="ECO:0000256" key="2">
    <source>
        <dbReference type="ARBA" id="ARBA00004249"/>
    </source>
</evidence>
<evidence type="ECO:0000256" key="7">
    <source>
        <dbReference type="ARBA" id="ARBA00022519"/>
    </source>
</evidence>
<dbReference type="EMBL" id="JAZDQV010000002">
    <property type="protein sequence ID" value="MEE1876640.1"/>
    <property type="molecule type" value="Genomic_DNA"/>
</dbReference>
<keyword evidence="8 12" id="KW-0812">Transmembrane</keyword>
<name>A0ABU7GD01_9SPHN</name>
<feature type="transmembrane region" description="Helical" evidence="13">
    <location>
        <begin position="6"/>
        <end position="24"/>
    </location>
</feature>
<keyword evidence="15" id="KW-1185">Reference proteome</keyword>
<dbReference type="InterPro" id="IPR003400">
    <property type="entry name" value="ExbD"/>
</dbReference>
<dbReference type="Pfam" id="PF02472">
    <property type="entry name" value="ExbD"/>
    <property type="match status" value="1"/>
</dbReference>
<keyword evidence="9 12" id="KW-0653">Protein transport</keyword>
<dbReference type="RefSeq" id="WP_354143746.1">
    <property type="nucleotide sequence ID" value="NZ_JAZDQV010000002.1"/>
</dbReference>
<dbReference type="PANTHER" id="PTHR30558:SF12">
    <property type="entry name" value="BIOPOLYMER TRANSPORT PROTEIN EXBD"/>
    <property type="match status" value="1"/>
</dbReference>
<evidence type="ECO:0000256" key="1">
    <source>
        <dbReference type="ARBA" id="ARBA00003540"/>
    </source>
</evidence>
<protein>
    <submittedName>
        <fullName evidence="14">Biopolymer transporter ExbD</fullName>
    </submittedName>
</protein>
<evidence type="ECO:0000256" key="5">
    <source>
        <dbReference type="ARBA" id="ARBA00022448"/>
    </source>
</evidence>
<comment type="function">
    <text evidence="1">Involved in the TonB-dependent energy-dependent transport of various receptor-bound substrates.</text>
</comment>
<gene>
    <name evidence="14" type="ORF">VRS74_02935</name>
</gene>
<keyword evidence="7" id="KW-0997">Cell inner membrane</keyword>
<keyword evidence="5 12" id="KW-0813">Transport</keyword>
<evidence type="ECO:0000256" key="8">
    <source>
        <dbReference type="ARBA" id="ARBA00022692"/>
    </source>
</evidence>
<comment type="subunit">
    <text evidence="4">The accessory proteins ExbB and ExbD seem to form a complex with TonB.</text>
</comment>
<comment type="subcellular location">
    <subcellularLocation>
        <location evidence="2">Cell inner membrane</location>
        <topology evidence="2">Single-pass type II membrane protein</topology>
    </subcellularLocation>
    <subcellularLocation>
        <location evidence="12">Cell membrane</location>
        <topology evidence="12">Single-pass type II membrane protein</topology>
    </subcellularLocation>
</comment>